<dbReference type="RefSeq" id="YP_009010880.1">
    <property type="nucleotide sequence ID" value="NC_023615.1"/>
</dbReference>
<name>W8W1E1_9VIRU</name>
<proteinExistence type="predicted"/>
<evidence type="ECO:0000313" key="2">
    <source>
        <dbReference type="Proteomes" id="UP000141616"/>
    </source>
</evidence>
<dbReference type="EMBL" id="HF920634">
    <property type="protein sequence ID" value="CCV01963.1"/>
    <property type="molecule type" value="Genomic_DNA"/>
</dbReference>
<dbReference type="KEGG" id="vg:18501669"/>
<sequence>MELMNIFEYIKSYNLAFDVNSNWFQDLWYPLSKSQPPQLGGLTKETKDDEPPPRLDCKKITYQIGEHTETIDVQEEDLSVIRGKYFECCTRTTNFNC</sequence>
<gene>
    <name evidence="1" type="primary">119R</name>
    <name evidence="1" type="ORF">IIV22A_119R</name>
</gene>
<dbReference type="Proteomes" id="UP000141616">
    <property type="component" value="Segment"/>
</dbReference>
<reference evidence="1 2" key="1">
    <citation type="submission" date="2013-03" db="EMBL/GenBank/DDBJ databases">
        <title>Genomic and evolutionary features of invertebrate iridoviruse.</title>
        <authorList>
            <person name="Piegu B."/>
            <person name="Guizard S."/>
            <person name="Bideshi D."/>
            <person name="Spears T."/>
            <person name="Federici B."/>
            <person name="Bigot Y."/>
        </authorList>
    </citation>
    <scope>NUCLEOTIDE SEQUENCE [LARGE SCALE GENOMIC DNA]</scope>
    <source>
        <strain evidence="1">IIV22Aberystwyth</strain>
    </source>
</reference>
<accession>W8W1E1</accession>
<protein>
    <submittedName>
        <fullName evidence="1">Signal peptide similar to that of CIV420R</fullName>
    </submittedName>
</protein>
<dbReference type="GeneID" id="18501669"/>
<organism evidence="1 2">
    <name type="scientific">Invertebrate iridescent virus 22</name>
    <dbReference type="NCBI Taxonomy" id="345198"/>
    <lineage>
        <taxon>Viruses</taxon>
        <taxon>Varidnaviria</taxon>
        <taxon>Bamfordvirae</taxon>
        <taxon>Nucleocytoviricota</taxon>
        <taxon>Megaviricetes</taxon>
        <taxon>Pimascovirales</taxon>
        <taxon>Pimascovirales incertae sedis</taxon>
        <taxon>Iridoviridae</taxon>
        <taxon>Betairidovirinae</taxon>
        <taxon>Chloriridovirus</taxon>
        <taxon>Chloriridovirus simulium1</taxon>
    </lineage>
</organism>
<evidence type="ECO:0000313" key="1">
    <source>
        <dbReference type="EMBL" id="CCV01963.1"/>
    </source>
</evidence>